<dbReference type="Proteomes" id="UP000509568">
    <property type="component" value="Chromosome"/>
</dbReference>
<dbReference type="GO" id="GO:0000908">
    <property type="term" value="F:taurine dioxygenase activity"/>
    <property type="evidence" value="ECO:0007669"/>
    <property type="project" value="TreeGrafter"/>
</dbReference>
<dbReference type="GO" id="GO:0005737">
    <property type="term" value="C:cytoplasm"/>
    <property type="evidence" value="ECO:0007669"/>
    <property type="project" value="TreeGrafter"/>
</dbReference>
<dbReference type="Pfam" id="PF02668">
    <property type="entry name" value="TauD"/>
    <property type="match status" value="1"/>
</dbReference>
<dbReference type="GO" id="GO:0046872">
    <property type="term" value="F:metal ion binding"/>
    <property type="evidence" value="ECO:0007669"/>
    <property type="project" value="UniProtKB-KW"/>
</dbReference>
<dbReference type="SUPFAM" id="SSF51197">
    <property type="entry name" value="Clavaminate synthase-like"/>
    <property type="match status" value="1"/>
</dbReference>
<dbReference type="GO" id="GO:0006790">
    <property type="term" value="P:sulfur compound metabolic process"/>
    <property type="evidence" value="ECO:0007669"/>
    <property type="project" value="TreeGrafter"/>
</dbReference>
<comment type="similarity">
    <text evidence="1">Belongs to the TfdA dioxygenase family.</text>
</comment>
<keyword evidence="8" id="KW-1185">Reference proteome</keyword>
<name>A0A7D5D791_9PSED</name>
<keyword evidence="4" id="KW-0560">Oxidoreductase</keyword>
<evidence type="ECO:0000256" key="3">
    <source>
        <dbReference type="ARBA" id="ARBA00022964"/>
    </source>
</evidence>
<dbReference type="PANTHER" id="PTHR30468">
    <property type="entry name" value="ALPHA-KETOGLUTARATE-DEPENDENT SULFONATE DIOXYGENASE"/>
    <property type="match status" value="1"/>
</dbReference>
<evidence type="ECO:0000259" key="6">
    <source>
        <dbReference type="Pfam" id="PF02668"/>
    </source>
</evidence>
<dbReference type="RefSeq" id="WP_176570646.1">
    <property type="nucleotide sequence ID" value="NZ_CP056030.1"/>
</dbReference>
<dbReference type="PANTHER" id="PTHR30468:SF1">
    <property type="entry name" value="ALPHA-KETOGLUTARATE-DEPENDENT SULFONATE DIOXYGENASE"/>
    <property type="match status" value="1"/>
</dbReference>
<proteinExistence type="inferred from homology"/>
<protein>
    <submittedName>
        <fullName evidence="7">TauD/TfdA family dioxygenase</fullName>
    </submittedName>
</protein>
<feature type="domain" description="TauD/TfdA-like" evidence="6">
    <location>
        <begin position="21"/>
        <end position="265"/>
    </location>
</feature>
<gene>
    <name evidence="7" type="ORF">HWQ56_12250</name>
</gene>
<keyword evidence="3 7" id="KW-0223">Dioxygenase</keyword>
<sequence length="285" mass="31071">MGVNSLQPLRLTLAEALAQPVVALKQAISQAKVLVISNQNLGVAPYVQLMRSLGTPVHHVLAKYCLADYREVLTVTNLHQGGQALGVHEGGGYWHTDMSYKTANTVFTSLLAVQVPQAHGETEFIDCVAALNQVRQWQLSPSCPACLQGLELDHLRVRHRFGNRDVLRNAHAAVQTLDGKEAGTLEQAVLHPLVLQHPLARSTSLYAPAATAMQIEGLSPTLSHCILDCVLDFVVQHAPRYQHAYCPGDIVIWDNLSTLHKGPSIAKSDGGANARLLYRMNVDFT</sequence>
<organism evidence="7 8">
    <name type="scientific">Pseudomonas eucalypticola</name>
    <dbReference type="NCBI Taxonomy" id="2599595"/>
    <lineage>
        <taxon>Bacteria</taxon>
        <taxon>Pseudomonadati</taxon>
        <taxon>Pseudomonadota</taxon>
        <taxon>Gammaproteobacteria</taxon>
        <taxon>Pseudomonadales</taxon>
        <taxon>Pseudomonadaceae</taxon>
        <taxon>Pseudomonas</taxon>
    </lineage>
</organism>
<dbReference type="AlphaFoldDB" id="A0A7D5D791"/>
<keyword evidence="2" id="KW-0479">Metal-binding</keyword>
<keyword evidence="5" id="KW-0408">Iron</keyword>
<evidence type="ECO:0000256" key="1">
    <source>
        <dbReference type="ARBA" id="ARBA00005896"/>
    </source>
</evidence>
<evidence type="ECO:0000313" key="7">
    <source>
        <dbReference type="EMBL" id="QKZ04512.1"/>
    </source>
</evidence>
<dbReference type="KEGG" id="pez:HWQ56_12250"/>
<reference evidence="7 8" key="1">
    <citation type="submission" date="2020-06" db="EMBL/GenBank/DDBJ databases">
        <title>Pseudomonas eucalypticola sp. nov., an endophyte of Eucalyptus dunnii leaves with biocontrol ability of eucalyptus leaf blight.</title>
        <authorList>
            <person name="Liu Y."/>
            <person name="Song Z."/>
            <person name="Zeng H."/>
            <person name="Lu M."/>
            <person name="Wang X."/>
            <person name="Lian X."/>
            <person name="Zhang Q."/>
        </authorList>
    </citation>
    <scope>NUCLEOTIDE SEQUENCE [LARGE SCALE GENOMIC DNA]</scope>
    <source>
        <strain evidence="7 8">NP-1</strain>
    </source>
</reference>
<dbReference type="Gene3D" id="3.60.130.10">
    <property type="entry name" value="Clavaminate synthase-like"/>
    <property type="match status" value="1"/>
</dbReference>
<dbReference type="InterPro" id="IPR051323">
    <property type="entry name" value="AtsK-like"/>
</dbReference>
<accession>A0A7D5D791</accession>
<dbReference type="InterPro" id="IPR042098">
    <property type="entry name" value="TauD-like_sf"/>
</dbReference>
<dbReference type="EMBL" id="CP056030">
    <property type="protein sequence ID" value="QKZ04512.1"/>
    <property type="molecule type" value="Genomic_DNA"/>
</dbReference>
<evidence type="ECO:0000313" key="8">
    <source>
        <dbReference type="Proteomes" id="UP000509568"/>
    </source>
</evidence>
<evidence type="ECO:0000256" key="4">
    <source>
        <dbReference type="ARBA" id="ARBA00023002"/>
    </source>
</evidence>
<evidence type="ECO:0000256" key="5">
    <source>
        <dbReference type="ARBA" id="ARBA00023004"/>
    </source>
</evidence>
<dbReference type="InterPro" id="IPR003819">
    <property type="entry name" value="TauD/TfdA-like"/>
</dbReference>
<evidence type="ECO:0000256" key="2">
    <source>
        <dbReference type="ARBA" id="ARBA00022723"/>
    </source>
</evidence>